<dbReference type="OrthoDB" id="6454126at2"/>
<dbReference type="InterPro" id="IPR005838">
    <property type="entry name" value="T3SS_IM_P"/>
</dbReference>
<dbReference type="Proteomes" id="UP000010290">
    <property type="component" value="Chromosome"/>
</dbReference>
<sequence length="235" mass="25826">MLSLLSPDNAYVGINLVVILCLVLLAAVFFICFSGFIKYSIVLNILKNAMGTQQIPPTIVVNLLAGLLALSSIWVFVSPGIERIKPYFSDSSENSELIIDPIGGIGLDNINGEQPSEVTLYQLISNIDQYFPELLKEAERKTEELESLFTLPIDLKGDANIFKPFLGAIILDLYKGFELGIKLYMIFVSIDFLIAVILSGVGMSMLSPTVISTPIKLAVFYFSDGWTILFNTLGV</sequence>
<evidence type="ECO:0000256" key="6">
    <source>
        <dbReference type="ARBA" id="ARBA00023136"/>
    </source>
</evidence>
<dbReference type="PANTHER" id="PTHR30587:SF2">
    <property type="entry name" value="SURFACE PRESENTATION OF ANTIGENS PROTEIN SPAP"/>
    <property type="match status" value="1"/>
</dbReference>
<accession>K8WV69</accession>
<keyword evidence="6 7" id="KW-0472">Membrane</keyword>
<dbReference type="GO" id="GO:0005886">
    <property type="term" value="C:plasma membrane"/>
    <property type="evidence" value="ECO:0007669"/>
    <property type="project" value="UniProtKB-SubCell"/>
</dbReference>
<keyword evidence="3" id="KW-1003">Cell membrane</keyword>
<evidence type="ECO:0000313" key="8">
    <source>
        <dbReference type="EMBL" id="EKT60095.1"/>
    </source>
</evidence>
<proteinExistence type="inferred from homology"/>
<comment type="caution">
    <text evidence="8">The sequence shown here is derived from an EMBL/GenBank/DDBJ whole genome shotgun (WGS) entry which is preliminary data.</text>
</comment>
<name>K8WV69_9GAMM</name>
<comment type="subcellular location">
    <subcellularLocation>
        <location evidence="1">Cell membrane</location>
        <topology evidence="1">Multi-pass membrane protein</topology>
    </subcellularLocation>
</comment>
<feature type="transmembrane region" description="Helical" evidence="7">
    <location>
        <begin position="58"/>
        <end position="77"/>
    </location>
</feature>
<evidence type="ECO:0000256" key="4">
    <source>
        <dbReference type="ARBA" id="ARBA00022692"/>
    </source>
</evidence>
<feature type="transmembrane region" description="Helical" evidence="7">
    <location>
        <begin position="183"/>
        <end position="206"/>
    </location>
</feature>
<organism evidence="8 9">
    <name type="scientific">Providencia sneebia DSM 19967</name>
    <dbReference type="NCBI Taxonomy" id="1141660"/>
    <lineage>
        <taxon>Bacteria</taxon>
        <taxon>Pseudomonadati</taxon>
        <taxon>Pseudomonadota</taxon>
        <taxon>Gammaproteobacteria</taxon>
        <taxon>Enterobacterales</taxon>
        <taxon>Morganellaceae</taxon>
        <taxon>Providencia</taxon>
    </lineage>
</organism>
<evidence type="ECO:0000256" key="1">
    <source>
        <dbReference type="ARBA" id="ARBA00004651"/>
    </source>
</evidence>
<dbReference type="AlphaFoldDB" id="K8WV69"/>
<protein>
    <submittedName>
        <fullName evidence="8">Type III secretion system protein YscR</fullName>
    </submittedName>
</protein>
<keyword evidence="4 7" id="KW-0812">Transmembrane</keyword>
<feature type="transmembrane region" description="Helical" evidence="7">
    <location>
        <begin position="12"/>
        <end position="37"/>
    </location>
</feature>
<evidence type="ECO:0000256" key="3">
    <source>
        <dbReference type="ARBA" id="ARBA00022475"/>
    </source>
</evidence>
<evidence type="ECO:0000313" key="9">
    <source>
        <dbReference type="Proteomes" id="UP000010290"/>
    </source>
</evidence>
<evidence type="ECO:0000256" key="2">
    <source>
        <dbReference type="ARBA" id="ARBA00006257"/>
    </source>
</evidence>
<evidence type="ECO:0000256" key="7">
    <source>
        <dbReference type="SAM" id="Phobius"/>
    </source>
</evidence>
<dbReference type="EMBL" id="AKKN01000005">
    <property type="protein sequence ID" value="EKT60095.1"/>
    <property type="molecule type" value="Genomic_DNA"/>
</dbReference>
<dbReference type="PATRIC" id="fig|1141660.3.peg.950"/>
<comment type="similarity">
    <text evidence="2">Belongs to the FliP/MopC/SpaP family.</text>
</comment>
<dbReference type="Pfam" id="PF00813">
    <property type="entry name" value="FliP"/>
    <property type="match status" value="1"/>
</dbReference>
<dbReference type="GO" id="GO:0009306">
    <property type="term" value="P:protein secretion"/>
    <property type="evidence" value="ECO:0007669"/>
    <property type="project" value="InterPro"/>
</dbReference>
<dbReference type="PANTHER" id="PTHR30587">
    <property type="entry name" value="FLAGELLAR BIOSYNTHETIC PROTEIN FLIP"/>
    <property type="match status" value="1"/>
</dbReference>
<dbReference type="PRINTS" id="PR01302">
    <property type="entry name" value="TYPE3IMPPROT"/>
</dbReference>
<reference evidence="8 9" key="1">
    <citation type="journal article" date="2012" name="BMC Genomics">
        <title>Comparative genomics of bacteria in the genus Providencia isolated from wild Drosophila melanogaster.</title>
        <authorList>
            <person name="Galac M.R."/>
            <person name="Lazzaro B.P."/>
        </authorList>
    </citation>
    <scope>NUCLEOTIDE SEQUENCE [LARGE SCALE GENOMIC DNA]</scope>
    <source>
        <strain evidence="8 9">DSM 19967</strain>
    </source>
</reference>
<dbReference type="HOGENOM" id="CLU_042028_2_0_6"/>
<evidence type="ECO:0000256" key="5">
    <source>
        <dbReference type="ARBA" id="ARBA00022989"/>
    </source>
</evidence>
<keyword evidence="9" id="KW-1185">Reference proteome</keyword>
<dbReference type="RefSeq" id="WP_008914802.1">
    <property type="nucleotide sequence ID" value="NZ_CM001773.1"/>
</dbReference>
<gene>
    <name evidence="8" type="ORF">OO7_04689</name>
</gene>
<keyword evidence="5 7" id="KW-1133">Transmembrane helix</keyword>